<evidence type="ECO:0000259" key="2">
    <source>
        <dbReference type="Pfam" id="PF01425"/>
    </source>
</evidence>
<dbReference type="EMBL" id="VBAM01000358">
    <property type="protein sequence ID" value="TMJ09219.1"/>
    <property type="molecule type" value="Genomic_DNA"/>
</dbReference>
<evidence type="ECO:0000313" key="3">
    <source>
        <dbReference type="EMBL" id="TMJ09219.1"/>
    </source>
</evidence>
<dbReference type="Gene3D" id="3.90.1300.10">
    <property type="entry name" value="Amidase signature (AS) domain"/>
    <property type="match status" value="1"/>
</dbReference>
<feature type="domain" description="Amidase" evidence="2">
    <location>
        <begin position="27"/>
        <end position="131"/>
    </location>
</feature>
<reference evidence="3 4" key="1">
    <citation type="journal article" date="2019" name="Nat. Microbiol.">
        <title>Mediterranean grassland soil C-N compound turnover is dependent on rainfall and depth, and is mediated by genomically divergent microorganisms.</title>
        <authorList>
            <person name="Diamond S."/>
            <person name="Andeer P.F."/>
            <person name="Li Z."/>
            <person name="Crits-Christoph A."/>
            <person name="Burstein D."/>
            <person name="Anantharaman K."/>
            <person name="Lane K.R."/>
            <person name="Thomas B.C."/>
            <person name="Pan C."/>
            <person name="Northen T.R."/>
            <person name="Banfield J.F."/>
        </authorList>
    </citation>
    <scope>NUCLEOTIDE SEQUENCE [LARGE SCALE GENOMIC DNA]</scope>
    <source>
        <strain evidence="3">NP_5</strain>
    </source>
</reference>
<dbReference type="Proteomes" id="UP000320393">
    <property type="component" value="Unassembled WGS sequence"/>
</dbReference>
<proteinExistence type="inferred from homology"/>
<accession>A0A537LMH2</accession>
<dbReference type="Pfam" id="PF01425">
    <property type="entry name" value="Amidase"/>
    <property type="match status" value="1"/>
</dbReference>
<comment type="caution">
    <text evidence="3">The sequence shown here is derived from an EMBL/GenBank/DDBJ whole genome shotgun (WGS) entry which is preliminary data.</text>
</comment>
<protein>
    <submittedName>
        <fullName evidence="3">Amidase</fullName>
    </submittedName>
</protein>
<dbReference type="InterPro" id="IPR036928">
    <property type="entry name" value="AS_sf"/>
</dbReference>
<dbReference type="PANTHER" id="PTHR11895:SF7">
    <property type="entry name" value="GLUTAMYL-TRNA(GLN) AMIDOTRANSFERASE SUBUNIT A, MITOCHONDRIAL"/>
    <property type="match status" value="1"/>
</dbReference>
<organism evidence="3 4">
    <name type="scientific">Candidatus Segetimicrobium genomatis</name>
    <dbReference type="NCBI Taxonomy" id="2569760"/>
    <lineage>
        <taxon>Bacteria</taxon>
        <taxon>Bacillati</taxon>
        <taxon>Candidatus Sysuimicrobiota</taxon>
        <taxon>Candidatus Sysuimicrobiia</taxon>
        <taxon>Candidatus Sysuimicrobiales</taxon>
        <taxon>Candidatus Segetimicrobiaceae</taxon>
        <taxon>Candidatus Segetimicrobium</taxon>
    </lineage>
</organism>
<feature type="non-terminal residue" evidence="3">
    <location>
        <position position="132"/>
    </location>
</feature>
<dbReference type="GO" id="GO:0003824">
    <property type="term" value="F:catalytic activity"/>
    <property type="evidence" value="ECO:0007669"/>
    <property type="project" value="InterPro"/>
</dbReference>
<evidence type="ECO:0000256" key="1">
    <source>
        <dbReference type="ARBA" id="ARBA00009199"/>
    </source>
</evidence>
<dbReference type="InterPro" id="IPR000120">
    <property type="entry name" value="Amidase"/>
</dbReference>
<sequence>MDTPDLCFTPATELRRLIGAREVSPVEVADAVLSRIDRLNPALTAFLTVTDARARADAKAAEARALKGEPAGPLDGIPYSIKDLEPTAGIRTTYGSKFFERNVPEEDGVVAARMKGSGGVLLGKTNTPHFGH</sequence>
<dbReference type="AlphaFoldDB" id="A0A537LMH2"/>
<dbReference type="PANTHER" id="PTHR11895">
    <property type="entry name" value="TRANSAMIDASE"/>
    <property type="match status" value="1"/>
</dbReference>
<dbReference type="InterPro" id="IPR023631">
    <property type="entry name" value="Amidase_dom"/>
</dbReference>
<gene>
    <name evidence="3" type="ORF">E6H02_09250</name>
</gene>
<dbReference type="SUPFAM" id="SSF75304">
    <property type="entry name" value="Amidase signature (AS) enzymes"/>
    <property type="match status" value="1"/>
</dbReference>
<name>A0A537LMH2_9BACT</name>
<evidence type="ECO:0000313" key="4">
    <source>
        <dbReference type="Proteomes" id="UP000320393"/>
    </source>
</evidence>
<comment type="similarity">
    <text evidence="1">Belongs to the amidase family.</text>
</comment>